<comment type="caution">
    <text evidence="1">The sequence shown here is derived from an EMBL/GenBank/DDBJ whole genome shotgun (WGS) entry which is preliminary data.</text>
</comment>
<dbReference type="InterPro" id="IPR016024">
    <property type="entry name" value="ARM-type_fold"/>
</dbReference>
<sequence>VLRKAGVATADCGILDARIEYALSLEPSVDIIFLAGNVAEGKFARILALLKADPRTKAAPLYVVVDPMDEAPRMSQYDGIADVLTPDGLRAEALEPILAATVFAESRSAFTDQEEALVLKAARAVLGLDPRHTDYPLAELEPSLIRALTGYSEEVSAAAVAALAAFGSQASVEPLGGLVAGAGSLSLRVSACRALAAVLGRGGEGASERVVAVLIGQLASDDQVLREAAAEALS</sequence>
<gene>
    <name evidence="1" type="ORF">S01H1_77134</name>
</gene>
<feature type="non-terminal residue" evidence="1">
    <location>
        <position position="1"/>
    </location>
</feature>
<accession>X0ZLB4</accession>
<dbReference type="Gene3D" id="1.25.10.10">
    <property type="entry name" value="Leucine-rich Repeat Variant"/>
    <property type="match status" value="1"/>
</dbReference>
<dbReference type="SUPFAM" id="SSF48371">
    <property type="entry name" value="ARM repeat"/>
    <property type="match status" value="1"/>
</dbReference>
<reference evidence="1" key="1">
    <citation type="journal article" date="2014" name="Front. Microbiol.">
        <title>High frequency of phylogenetically diverse reductive dehalogenase-homologous genes in deep subseafloor sedimentary metagenomes.</title>
        <authorList>
            <person name="Kawai M."/>
            <person name="Futagami T."/>
            <person name="Toyoda A."/>
            <person name="Takaki Y."/>
            <person name="Nishi S."/>
            <person name="Hori S."/>
            <person name="Arai W."/>
            <person name="Tsubouchi T."/>
            <person name="Morono Y."/>
            <person name="Uchiyama I."/>
            <person name="Ito T."/>
            <person name="Fujiyama A."/>
            <person name="Inagaki F."/>
            <person name="Takami H."/>
        </authorList>
    </citation>
    <scope>NUCLEOTIDE SEQUENCE</scope>
    <source>
        <strain evidence="1">Expedition CK06-06</strain>
    </source>
</reference>
<protein>
    <recommendedName>
        <fullName evidence="2">Response regulatory domain-containing protein</fullName>
    </recommendedName>
</protein>
<organism evidence="1">
    <name type="scientific">marine sediment metagenome</name>
    <dbReference type="NCBI Taxonomy" id="412755"/>
    <lineage>
        <taxon>unclassified sequences</taxon>
        <taxon>metagenomes</taxon>
        <taxon>ecological metagenomes</taxon>
    </lineage>
</organism>
<feature type="non-terminal residue" evidence="1">
    <location>
        <position position="234"/>
    </location>
</feature>
<evidence type="ECO:0000313" key="1">
    <source>
        <dbReference type="EMBL" id="GAG49046.1"/>
    </source>
</evidence>
<dbReference type="AlphaFoldDB" id="X0ZLB4"/>
<evidence type="ECO:0008006" key="2">
    <source>
        <dbReference type="Google" id="ProtNLM"/>
    </source>
</evidence>
<dbReference type="InterPro" id="IPR011989">
    <property type="entry name" value="ARM-like"/>
</dbReference>
<name>X0ZLB4_9ZZZZ</name>
<dbReference type="Pfam" id="PF13646">
    <property type="entry name" value="HEAT_2"/>
    <property type="match status" value="1"/>
</dbReference>
<proteinExistence type="predicted"/>
<dbReference type="EMBL" id="BARS01051823">
    <property type="protein sequence ID" value="GAG49046.1"/>
    <property type="molecule type" value="Genomic_DNA"/>
</dbReference>